<accession>A0A1Y2SLU4</accession>
<evidence type="ECO:0000259" key="1">
    <source>
        <dbReference type="Pfam" id="PF12920"/>
    </source>
</evidence>
<gene>
    <name evidence="2" type="ORF">Xvie_00371</name>
</gene>
<feature type="domain" description="TcdA/TcdB toxin pore forming" evidence="1">
    <location>
        <begin position="1005"/>
        <end position="1686"/>
    </location>
</feature>
<dbReference type="CDD" id="cd20495">
    <property type="entry name" value="C58_PaToxP-like"/>
    <property type="match status" value="1"/>
</dbReference>
<protein>
    <submittedName>
        <fullName evidence="2">Toxin B</fullName>
    </submittedName>
</protein>
<proteinExistence type="predicted"/>
<dbReference type="InterPro" id="IPR024769">
    <property type="entry name" value="TcdA/TcdB_pore_forming"/>
</dbReference>
<keyword evidence="3" id="KW-1185">Reference proteome</keyword>
<dbReference type="RefSeq" id="WP_086107692.1">
    <property type="nucleotide sequence ID" value="NZ_CAWNGD010000001.1"/>
</dbReference>
<dbReference type="Proteomes" id="UP000194350">
    <property type="component" value="Unassembled WGS sequence"/>
</dbReference>
<dbReference type="Pfam" id="PF17914">
    <property type="entry name" value="HopA1"/>
    <property type="match status" value="1"/>
</dbReference>
<sequence>MPNNSYQSLLVSAQATLKEMQRKPDIKTLIQAIKQGFSESDHKWTPELLNKHKILAKTLERDAYMRYSNDKPVGVSSLNEGEQQSFVNYIKALAARITTVDILVQGSEKTELSSQSNAILGNADAFRVLPKDFNQRHSIREKTGARLTINVDKAHFNSLANALTQLFNDDNRGWLEQAKIMGPKNLGRRTDQAVIYLSSAGVKHAHTIGNKLNELLPVTAFIEHTPTGMYRVGKGIAYSETVEGESSSHGQSRAQLIAAAGTESLLTKAPIERTLSRTLQERGYDIQNPALLAQAVRDRELKGGLIPISGGAESREGSANIQQFANNPKLFAKSNTISAETLVRAGRLPAEGRAQLVKIKKGLYEVEYSAQSTNNVVERETNSVPAYFLGYNGANQANTLPAYVDIPKHAAPGSFLFTGSLSGCSIVVTNLDANTYRVYHDGRVNSSLLYDNVVMAVDYKDYQVVGTAEGLAAAYMQYVSDEWQLVFQRQEYQRDGQMLWPRLRNGEEPISIQIADNQRAERNQTQFTTYRESIHQKLKKIATQFEVPVDGVSDRVYEEGEFSPHHPAIAAWIELRDKVQAKITTDTQKLVDKRSELYKTRSSTRDEQIKQLNITLEFYKEQYDSVLREVLSVEQSWLWQQIKSKDGIDAVLQINDTSIQGGGLKREHSLGERYAIAEAYQRRGPSTEFTDGLRNFQDINIPGFNDGMSTLEMKSLFLDSQLTPKQRGALSGRITEASRAEYIDKVLKQTAVFSEDFQHAGSSFSQLAPQDFYLSLVGDVSGGRCYPLVRAMAVAVANSGKAGINRLVEKLFLAAASPQDGSSTLLKNSLVRLHSNIEAVQASTARGTFTLQNVVSLLKEKTGTSMFALNTRNHSMMAGVTIGDEGRRYYFYDPNVGIFAFNNSDNFFQAISKHLVKRKMAVYYGSLGSESNPEFNLVEIDPDKMARVSLGNGLDVSDLSSTDELATVIEQRQLVKQTVIAQEKLTKDTQLRTALVTLDAEQWGAKFDEAITRLAQENKLDQHWMPIIGNIIDNTKEPKEGHYLIQFINRDQPEEIRWVSSNDATFVKFRRFVDEHISTLGQHFTLEHGQIRPKGGVSEGAPVDGLNAGFAVQTLIQWFADKNRNDAVHGVASPDLATALKIHSYLNYAQMAYSSLNDIANVTKLVTTALRGGVVGAKTSLHEFSSALAHTANEGIGLLFGGAFVGLDAYELAHAETDTQKAVYGTQLAFDSASFVTGAAGVGAGLVGASTTAAVLGGAGVILGGLAVGFTALAQAFGAVAEDAKAVGRYFDMLDKAYKDHGYRYDSEKGVLIPLPGAVIKTLDLRNGRIGFDSQYIYRTHSGSTGSGEINYFFWIGDFPKMVQDRDQAIEVRSGIGYKETSHKLDHSDSDVLILPGTPKSYMRYEYMALPGATTRHDTGFDVIRRLEKDKRFDYDFYIFPSEQTIRRIHQEYVKTSIEVILDQNDRKLIVPKLPEELHGYLNYEIKGAGGRYLIGLNKGTRVTLTSDVPKADGSNNISGDNINSGNMSSRWIIDSSQLTTKDKDIIKVSKNQLEVDGVVVELDPSQNGQILIVNGNNEVREVDFSNLTTTVVSEDASKWKVSGQKIEQHLNDLADAHQLHGQYVVVENYKHNERDVGRAFYDVTKKRMLFTDTTIEQARHAQLGAVVGDHAYFYDADNAVAWRVDIATGQVNAQFEPWFNDNEGKISHLWQEGNDVYLARRYRLKEGDAELSYRIIGDRMELVSAVGDDDLLQLSARTVQHDSDLKYVFRGYESNRTQRETLKYTLGTRIIQPTREGAELVTVFGKDADGVAHRYWIRTSDGTLIKPNLAPPKEQDLHFKEYGQNHSAWQIPADLVLAGSISRPADTEVFFFYSRKEKALFRQEGPGQAMLDANRPTALLVSTPPLANVVNLKGSLIAVTEDGRVAQLNEQGVLSYEAVNEHWLKGRTHWWKELGNVTDGSATLAVFGVKGSDGKSLLPVWYHSGQVVVASAALQDKSLQFLGFEANGTSARLFEPESGKLYLQPVMTDDALATAFGTDQMLSASAQLPTARELMSGVHFKAVQQVDTGMRLTTDKGEILLRANNGELRLVGVGKDWKQSNMPDLPQALTKLANQWQQAKGVLTLQDSNMQSWFDIGSGQIFSGNGIPASNNLRFIGTNAESQTAYVYNQTSDKLYEINGSKVKRLNSFTGMERINSSLLIQGGKDADNLTLPLIDGVDSLVLYGGADGDSYRLNKEMWNHYRTVIIDNDDPSQALDHLILPIADPESILVSRYGDDLMLTDSGNGTAVVVRQAFGKQATNHQHLHINLDGISMIDVKHLVESMSKQSYTNRGIMELSWASRQPDMTANAVTTEPEAESLSLANLIGAMASFPDSGSSHENLLQGFKPAKAEQQLLSPDINSIIK</sequence>
<evidence type="ECO:0000313" key="2">
    <source>
        <dbReference type="EMBL" id="OTA18543.1"/>
    </source>
</evidence>
<dbReference type="InterPro" id="IPR040871">
    <property type="entry name" value="HopA1"/>
</dbReference>
<dbReference type="STRING" id="351656.Xvie_00371"/>
<comment type="caution">
    <text evidence="2">The sequence shown here is derived from an EMBL/GenBank/DDBJ whole genome shotgun (WGS) entry which is preliminary data.</text>
</comment>
<dbReference type="Pfam" id="PF12920">
    <property type="entry name" value="TcdA_TcdB_pore"/>
    <property type="match status" value="1"/>
</dbReference>
<reference evidence="2 3" key="1">
    <citation type="submission" date="2016-10" db="EMBL/GenBank/DDBJ databases">
        <title>Systematic genetic and metabolomic analysis of Xenorhabdus and Photorhabdus spp., highlights the requirements for a dual symbiotic and pathogenic life style.</title>
        <authorList>
            <person name="Tobias N.J."/>
            <person name="Wolff H."/>
            <person name="Djahanschiri B."/>
            <person name="Pidot S.J."/>
            <person name="Stinear T.P."/>
            <person name="Ebersberger I."/>
            <person name="Bode H.B."/>
        </authorList>
    </citation>
    <scope>NUCLEOTIDE SEQUENCE [LARGE SCALE GENOMIC DNA]</scope>
    <source>
        <strain evidence="2 3">DSM 22392</strain>
    </source>
</reference>
<dbReference type="OrthoDB" id="5489595at2"/>
<organism evidence="2 3">
    <name type="scientific">Xenorhabdus vietnamensis</name>
    <dbReference type="NCBI Taxonomy" id="351656"/>
    <lineage>
        <taxon>Bacteria</taxon>
        <taxon>Pseudomonadati</taxon>
        <taxon>Pseudomonadota</taxon>
        <taxon>Gammaproteobacteria</taxon>
        <taxon>Enterobacterales</taxon>
        <taxon>Morganellaceae</taxon>
        <taxon>Xenorhabdus</taxon>
    </lineage>
</organism>
<evidence type="ECO:0000313" key="3">
    <source>
        <dbReference type="Proteomes" id="UP000194350"/>
    </source>
</evidence>
<name>A0A1Y2SLU4_9GAMM</name>
<dbReference type="EMBL" id="MUBJ01000001">
    <property type="protein sequence ID" value="OTA18543.1"/>
    <property type="molecule type" value="Genomic_DNA"/>
</dbReference>